<evidence type="ECO:0000313" key="3">
    <source>
        <dbReference type="Proteomes" id="UP000321049"/>
    </source>
</evidence>
<feature type="region of interest" description="Disordered" evidence="1">
    <location>
        <begin position="103"/>
        <end position="128"/>
    </location>
</feature>
<dbReference type="AlphaFoldDB" id="A0A511JPA4"/>
<proteinExistence type="predicted"/>
<dbReference type="Proteomes" id="UP000321049">
    <property type="component" value="Unassembled WGS sequence"/>
</dbReference>
<accession>A0A511JPA4</accession>
<sequence>MRNGFDIYRVGPDRNHQEPQSPWGWTPRRGEVPTGETVVQDHDYTLTYTGNDPQLAAAFARGARLKEIVTLWPELSFYPSTAGGFLPDGNIFPIRGDYKPPSGLSSLRSKLNGRRSSGAHAAEAATQP</sequence>
<dbReference type="EMBL" id="BJWH01000022">
    <property type="protein sequence ID" value="GEL99857.1"/>
    <property type="molecule type" value="Genomic_DNA"/>
</dbReference>
<dbReference type="RefSeq" id="WP_146847475.1">
    <property type="nucleotide sequence ID" value="NZ_BJWH01000022.1"/>
</dbReference>
<protein>
    <submittedName>
        <fullName evidence="2">Uncharacterized protein</fullName>
    </submittedName>
</protein>
<feature type="region of interest" description="Disordered" evidence="1">
    <location>
        <begin position="11"/>
        <end position="31"/>
    </location>
</feature>
<evidence type="ECO:0000313" key="2">
    <source>
        <dbReference type="EMBL" id="GEL99857.1"/>
    </source>
</evidence>
<evidence type="ECO:0000256" key="1">
    <source>
        <dbReference type="SAM" id="MobiDB-lite"/>
    </source>
</evidence>
<dbReference type="OrthoDB" id="4824550at2"/>
<gene>
    <name evidence="2" type="ORF">CTE05_34040</name>
</gene>
<name>A0A511JPA4_9CELL</name>
<keyword evidence="3" id="KW-1185">Reference proteome</keyword>
<organism evidence="2 3">
    <name type="scientific">Cellulomonas terrae</name>
    <dbReference type="NCBI Taxonomy" id="311234"/>
    <lineage>
        <taxon>Bacteria</taxon>
        <taxon>Bacillati</taxon>
        <taxon>Actinomycetota</taxon>
        <taxon>Actinomycetes</taxon>
        <taxon>Micrococcales</taxon>
        <taxon>Cellulomonadaceae</taxon>
        <taxon>Cellulomonas</taxon>
    </lineage>
</organism>
<comment type="caution">
    <text evidence="2">The sequence shown here is derived from an EMBL/GenBank/DDBJ whole genome shotgun (WGS) entry which is preliminary data.</text>
</comment>
<reference evidence="2 3" key="1">
    <citation type="submission" date="2019-07" db="EMBL/GenBank/DDBJ databases">
        <title>Whole genome shotgun sequence of Cellulomonas terrae NBRC 100819.</title>
        <authorList>
            <person name="Hosoyama A."/>
            <person name="Uohara A."/>
            <person name="Ohji S."/>
            <person name="Ichikawa N."/>
        </authorList>
    </citation>
    <scope>NUCLEOTIDE SEQUENCE [LARGE SCALE GENOMIC DNA]</scope>
    <source>
        <strain evidence="2 3">NBRC 100819</strain>
    </source>
</reference>